<dbReference type="InterPro" id="IPR050396">
    <property type="entry name" value="Glycosyltr_51/Transpeptidase"/>
</dbReference>
<dbReference type="GO" id="GO:0008360">
    <property type="term" value="P:regulation of cell shape"/>
    <property type="evidence" value="ECO:0007669"/>
    <property type="project" value="UniProtKB-KW"/>
</dbReference>
<keyword evidence="7" id="KW-0645">Protease</keyword>
<dbReference type="GO" id="GO:0005886">
    <property type="term" value="C:plasma membrane"/>
    <property type="evidence" value="ECO:0007669"/>
    <property type="project" value="UniProtKB-SubCell"/>
</dbReference>
<evidence type="ECO:0000256" key="3">
    <source>
        <dbReference type="ARBA" id="ARBA00007090"/>
    </source>
</evidence>
<dbReference type="Gene3D" id="3.40.710.10">
    <property type="entry name" value="DD-peptidase/beta-lactamase superfamily"/>
    <property type="match status" value="2"/>
</dbReference>
<dbReference type="InterPro" id="IPR012338">
    <property type="entry name" value="Beta-lactam/transpept-like"/>
</dbReference>
<evidence type="ECO:0000256" key="9">
    <source>
        <dbReference type="ARBA" id="ARBA00022679"/>
    </source>
</evidence>
<evidence type="ECO:0000256" key="11">
    <source>
        <dbReference type="ARBA" id="ARBA00022960"/>
    </source>
</evidence>
<name>A0A4R7Q9C4_9FLAO</name>
<keyword evidence="5" id="KW-1003">Cell membrane</keyword>
<keyword evidence="9" id="KW-0808">Transferase</keyword>
<evidence type="ECO:0000259" key="20">
    <source>
        <dbReference type="Pfam" id="PF00905"/>
    </source>
</evidence>
<keyword evidence="6" id="KW-0121">Carboxypeptidase</keyword>
<reference evidence="22 23" key="1">
    <citation type="submission" date="2019-03" db="EMBL/GenBank/DDBJ databases">
        <title>Genomic Encyclopedia of Archaeal and Bacterial Type Strains, Phase II (KMG-II): from individual species to whole genera.</title>
        <authorList>
            <person name="Goeker M."/>
        </authorList>
    </citation>
    <scope>NUCLEOTIDE SEQUENCE [LARGE SCALE GENOMIC DNA]</scope>
    <source>
        <strain evidence="22 23">DSM 28135</strain>
    </source>
</reference>
<accession>A0A4R7Q9C4</accession>
<dbReference type="Gene3D" id="1.10.3810.10">
    <property type="entry name" value="Biosynthetic peptidoglycan transglycosylase-like"/>
    <property type="match status" value="1"/>
</dbReference>
<dbReference type="GO" id="GO:0006508">
    <property type="term" value="P:proteolysis"/>
    <property type="evidence" value="ECO:0007669"/>
    <property type="project" value="UniProtKB-KW"/>
</dbReference>
<dbReference type="PANTHER" id="PTHR32282:SF11">
    <property type="entry name" value="PENICILLIN-BINDING PROTEIN 1B"/>
    <property type="match status" value="1"/>
</dbReference>
<evidence type="ECO:0000256" key="13">
    <source>
        <dbReference type="ARBA" id="ARBA00023136"/>
    </source>
</evidence>
<evidence type="ECO:0000256" key="15">
    <source>
        <dbReference type="ARBA" id="ARBA00023316"/>
    </source>
</evidence>
<feature type="domain" description="Penicillin-binding protein transpeptidase" evidence="20">
    <location>
        <begin position="430"/>
        <end position="688"/>
    </location>
</feature>
<keyword evidence="14" id="KW-0511">Multifunctional enzyme</keyword>
<evidence type="ECO:0000256" key="10">
    <source>
        <dbReference type="ARBA" id="ARBA00022801"/>
    </source>
</evidence>
<gene>
    <name evidence="22" type="ORF">BXY82_1006</name>
</gene>
<dbReference type="OrthoDB" id="9766909at2"/>
<comment type="catalytic activity">
    <reaction evidence="17">
        <text>[GlcNAc-(1-&gt;4)-Mur2Ac(oyl-L-Ala-gamma-D-Glu-L-Lys-D-Ala-D-Ala)](n)-di-trans,octa-cis-undecaprenyl diphosphate + beta-D-GlcNAc-(1-&gt;4)-Mur2Ac(oyl-L-Ala-gamma-D-Glu-L-Lys-D-Ala-D-Ala)-di-trans,octa-cis-undecaprenyl diphosphate = [GlcNAc-(1-&gt;4)-Mur2Ac(oyl-L-Ala-gamma-D-Glu-L-Lys-D-Ala-D-Ala)](n+1)-di-trans,octa-cis-undecaprenyl diphosphate + di-trans,octa-cis-undecaprenyl diphosphate + H(+)</text>
        <dbReference type="Rhea" id="RHEA:23708"/>
        <dbReference type="Rhea" id="RHEA-COMP:9602"/>
        <dbReference type="Rhea" id="RHEA-COMP:9603"/>
        <dbReference type="ChEBI" id="CHEBI:15378"/>
        <dbReference type="ChEBI" id="CHEBI:58405"/>
        <dbReference type="ChEBI" id="CHEBI:60033"/>
        <dbReference type="ChEBI" id="CHEBI:78435"/>
        <dbReference type="EC" id="2.4.99.28"/>
    </reaction>
</comment>
<proteinExistence type="inferred from homology"/>
<dbReference type="InterPro" id="IPR001460">
    <property type="entry name" value="PCN-bd_Tpept"/>
</dbReference>
<evidence type="ECO:0000256" key="4">
    <source>
        <dbReference type="ARBA" id="ARBA00007739"/>
    </source>
</evidence>
<dbReference type="AlphaFoldDB" id="A0A4R7Q9C4"/>
<dbReference type="SUPFAM" id="SSF53955">
    <property type="entry name" value="Lysozyme-like"/>
    <property type="match status" value="1"/>
</dbReference>
<evidence type="ECO:0000256" key="16">
    <source>
        <dbReference type="ARBA" id="ARBA00034000"/>
    </source>
</evidence>
<organism evidence="22 23">
    <name type="scientific">Gelidibacter sediminis</name>
    <dbReference type="NCBI Taxonomy" id="1608710"/>
    <lineage>
        <taxon>Bacteria</taxon>
        <taxon>Pseudomonadati</taxon>
        <taxon>Bacteroidota</taxon>
        <taxon>Flavobacteriia</taxon>
        <taxon>Flavobacteriales</taxon>
        <taxon>Flavobacteriaceae</taxon>
        <taxon>Gelidibacter</taxon>
    </lineage>
</organism>
<keyword evidence="13 19" id="KW-0472">Membrane</keyword>
<evidence type="ECO:0000256" key="1">
    <source>
        <dbReference type="ARBA" id="ARBA00004236"/>
    </source>
</evidence>
<keyword evidence="10" id="KW-0378">Hydrolase</keyword>
<keyword evidence="12" id="KW-0573">Peptidoglycan synthesis</keyword>
<evidence type="ECO:0000256" key="12">
    <source>
        <dbReference type="ARBA" id="ARBA00022984"/>
    </source>
</evidence>
<evidence type="ECO:0000313" key="23">
    <source>
        <dbReference type="Proteomes" id="UP000294689"/>
    </source>
</evidence>
<evidence type="ECO:0000256" key="7">
    <source>
        <dbReference type="ARBA" id="ARBA00022670"/>
    </source>
</evidence>
<evidence type="ECO:0000256" key="19">
    <source>
        <dbReference type="SAM" id="Phobius"/>
    </source>
</evidence>
<dbReference type="Proteomes" id="UP000294689">
    <property type="component" value="Unassembled WGS sequence"/>
</dbReference>
<keyword evidence="23" id="KW-1185">Reference proteome</keyword>
<dbReference type="Pfam" id="PF00905">
    <property type="entry name" value="Transpeptidase"/>
    <property type="match status" value="1"/>
</dbReference>
<protein>
    <submittedName>
        <fullName evidence="22">Penicillin-binding protein 1A</fullName>
    </submittedName>
</protein>
<dbReference type="GO" id="GO:0009002">
    <property type="term" value="F:serine-type D-Ala-D-Ala carboxypeptidase activity"/>
    <property type="evidence" value="ECO:0007669"/>
    <property type="project" value="UniProtKB-EC"/>
</dbReference>
<comment type="subcellular location">
    <subcellularLocation>
        <location evidence="1">Cell membrane</location>
    </subcellularLocation>
</comment>
<evidence type="ECO:0000256" key="5">
    <source>
        <dbReference type="ARBA" id="ARBA00022475"/>
    </source>
</evidence>
<dbReference type="GO" id="GO:0008658">
    <property type="term" value="F:penicillin binding"/>
    <property type="evidence" value="ECO:0007669"/>
    <property type="project" value="InterPro"/>
</dbReference>
<comment type="caution">
    <text evidence="22">The sequence shown here is derived from an EMBL/GenBank/DDBJ whole genome shotgun (WGS) entry which is preliminary data.</text>
</comment>
<keyword evidence="8" id="KW-0328">Glycosyltransferase</keyword>
<dbReference type="InterPro" id="IPR036950">
    <property type="entry name" value="PBP_transglycosylase"/>
</dbReference>
<feature type="transmembrane region" description="Helical" evidence="19">
    <location>
        <begin position="17"/>
        <end position="41"/>
    </location>
</feature>
<dbReference type="Pfam" id="PF00912">
    <property type="entry name" value="Transgly"/>
    <property type="match status" value="1"/>
</dbReference>
<comment type="catalytic activity">
    <reaction evidence="16">
        <text>Preferential cleavage: (Ac)2-L-Lys-D-Ala-|-D-Ala. Also transpeptidation of peptidyl-alanyl moieties that are N-acyl substituents of D-alanine.</text>
        <dbReference type="EC" id="3.4.16.4"/>
    </reaction>
</comment>
<feature type="domain" description="Glycosyl transferase family 51" evidence="21">
    <location>
        <begin position="66"/>
        <end position="245"/>
    </location>
</feature>
<dbReference type="GO" id="GO:0071555">
    <property type="term" value="P:cell wall organization"/>
    <property type="evidence" value="ECO:0007669"/>
    <property type="project" value="UniProtKB-KW"/>
</dbReference>
<keyword evidence="11" id="KW-0133">Cell shape</keyword>
<comment type="similarity">
    <text evidence="4">In the N-terminal section; belongs to the glycosyltransferase 51 family.</text>
</comment>
<evidence type="ECO:0000256" key="17">
    <source>
        <dbReference type="ARBA" id="ARBA00049902"/>
    </source>
</evidence>
<evidence type="ECO:0000256" key="8">
    <source>
        <dbReference type="ARBA" id="ARBA00022676"/>
    </source>
</evidence>
<evidence type="ECO:0000256" key="18">
    <source>
        <dbReference type="SAM" id="MobiDB-lite"/>
    </source>
</evidence>
<dbReference type="PANTHER" id="PTHR32282">
    <property type="entry name" value="BINDING PROTEIN TRANSPEPTIDASE, PUTATIVE-RELATED"/>
    <property type="match status" value="1"/>
</dbReference>
<evidence type="ECO:0000256" key="14">
    <source>
        <dbReference type="ARBA" id="ARBA00023268"/>
    </source>
</evidence>
<feature type="compositionally biased region" description="Acidic residues" evidence="18">
    <location>
        <begin position="761"/>
        <end position="772"/>
    </location>
</feature>
<dbReference type="EMBL" id="SOBW01000007">
    <property type="protein sequence ID" value="TDU43592.1"/>
    <property type="molecule type" value="Genomic_DNA"/>
</dbReference>
<sequence>MAKKKVETQNFSVYVKWFWLTILGGLLIVVLLFLLASWGVFGEMPDHTRLENPTTNLATEIISSDGELLAKIYHNDNRTPVDFTELPDHLVEALIATEDARYKDHSGIDARGTLRAIFTLGKGGGASTISQQLAKQLFHGEGAKDILGRITQKAKEWIIAIRLERQYTKEEIIAMYFNIYDFGNNADGIRSAARIYFGKEPMNLDVKESAMLVGMFKNSSLYNPRPAWNPVGTKNRRNVVLHQMEKYGYISETVKDSLSKLDLGLRYSPESHREGLATYFRAYLTDFLKDWIKNNPKTDGTGLYNLYDDGLKIYTTIDSRMQQYAEEATSEHMARLQKEFFKQNTPERNKTAPFLDLKPEEISTLLNRSMRQSERWRKMKANGKSDKEIIASFDKPAKMTVFSWNGEIDTIMKPADSMRYYKSFLHAGMMSMDPQTGHVKAWVGGINYRHFQYDHVMQGKRQVGSTFKPFVYATAIDQLHLSPCDTFPNTKITIEAGKFGNPLPWSPNNSDGKYGGFRTLKSALANSINTITARLMDQVGPQPVIDMAKNLGIESEMPAVPAIALGTPDLSVYEMVAAYATFANKGVYNKPVMVMRIEDKNGTVLYQFTPESKDVLSEEVAYVTTNLLEGVTEGGSGTRLRTVGAEKWNPVYKEIITGYPYAFTNPIAGKTGTTQNQSDGWFMGMVPNLVTGVWVGGEERATHFRSINYGQGASMALPIWGLYMKKCYADKDLDVSTGEFERPANLSINVNCSQHNRSDSSDSDGFDDSLDF</sequence>
<comment type="similarity">
    <text evidence="3">In the C-terminal section; belongs to the transpeptidase family.</text>
</comment>
<evidence type="ECO:0000256" key="6">
    <source>
        <dbReference type="ARBA" id="ARBA00022645"/>
    </source>
</evidence>
<keyword evidence="19" id="KW-0812">Transmembrane</keyword>
<dbReference type="GO" id="GO:0009252">
    <property type="term" value="P:peptidoglycan biosynthetic process"/>
    <property type="evidence" value="ECO:0007669"/>
    <property type="project" value="UniProtKB-KW"/>
</dbReference>
<dbReference type="RefSeq" id="WP_133757041.1">
    <property type="nucleotide sequence ID" value="NZ_SOBW01000007.1"/>
</dbReference>
<evidence type="ECO:0000259" key="21">
    <source>
        <dbReference type="Pfam" id="PF00912"/>
    </source>
</evidence>
<evidence type="ECO:0000313" key="22">
    <source>
        <dbReference type="EMBL" id="TDU43592.1"/>
    </source>
</evidence>
<dbReference type="InterPro" id="IPR001264">
    <property type="entry name" value="Glyco_trans_51"/>
</dbReference>
<feature type="region of interest" description="Disordered" evidence="18">
    <location>
        <begin position="752"/>
        <end position="772"/>
    </location>
</feature>
<dbReference type="GO" id="GO:0008955">
    <property type="term" value="F:peptidoglycan glycosyltransferase activity"/>
    <property type="evidence" value="ECO:0007669"/>
    <property type="project" value="UniProtKB-EC"/>
</dbReference>
<dbReference type="InterPro" id="IPR023346">
    <property type="entry name" value="Lysozyme-like_dom_sf"/>
</dbReference>
<dbReference type="GO" id="GO:0030288">
    <property type="term" value="C:outer membrane-bounded periplasmic space"/>
    <property type="evidence" value="ECO:0007669"/>
    <property type="project" value="TreeGrafter"/>
</dbReference>
<dbReference type="SUPFAM" id="SSF56601">
    <property type="entry name" value="beta-lactamase/transpeptidase-like"/>
    <property type="match status" value="1"/>
</dbReference>
<evidence type="ECO:0000256" key="2">
    <source>
        <dbReference type="ARBA" id="ARBA00004752"/>
    </source>
</evidence>
<keyword evidence="19" id="KW-1133">Transmembrane helix</keyword>
<comment type="pathway">
    <text evidence="2">Cell wall biogenesis; peptidoglycan biosynthesis.</text>
</comment>
<keyword evidence="15" id="KW-0961">Cell wall biogenesis/degradation</keyword>